<sequence length="402" mass="43805">MAPFAQSVMPRGITFNPSAPLGQFRAQWATPGDVFSVLLILGGDVVGRALAQLAGSGFTPVSFSFGWVAYSVMALVSAVGENKLMPSDSDCKCKVINGRTGYGRDNSSWILGRIMRDFGYWRHEDVQAKLDEVLEAKRKAGKMTKRPPMAGLIVSVYEASSVSTAGEVQRDHVYWIGFPVMLLQLGIAAIPCGLFGDWSVLLITAAGILLSVSTGLLPQWKKEKWACRKKSSGKYIITRGNGAQHAIVILGRGRGFDLEDLASGQANILVVANTTTRLALLVLSALWILLLVTAAGVQENTWFLLVVGAVGILQNVYVAGARRRPESFGIPLEFVEVLGQPQVMNTLLEVERKYKHVGRAMLGEFFPGKLTSAEEEMWDTIHSTNPSNEKEADEAKTFRLSE</sequence>
<keyword evidence="4" id="KW-1185">Reference proteome</keyword>
<name>A0A066XKC5_COLSU</name>
<evidence type="ECO:0000313" key="3">
    <source>
        <dbReference type="EMBL" id="KDN69372.1"/>
    </source>
</evidence>
<evidence type="ECO:0000256" key="2">
    <source>
        <dbReference type="SAM" id="Phobius"/>
    </source>
</evidence>
<protein>
    <submittedName>
        <fullName evidence="3">Uncharacterized protein</fullName>
    </submittedName>
</protein>
<feature type="transmembrane region" description="Helical" evidence="2">
    <location>
        <begin position="173"/>
        <end position="196"/>
    </location>
</feature>
<feature type="compositionally biased region" description="Basic and acidic residues" evidence="1">
    <location>
        <begin position="388"/>
        <end position="402"/>
    </location>
</feature>
<dbReference type="OrthoDB" id="1937642at2759"/>
<dbReference type="OMA" id="YEYWMPA"/>
<keyword evidence="2" id="KW-1133">Transmembrane helix</keyword>
<dbReference type="AlphaFoldDB" id="A0A066XKC5"/>
<feature type="transmembrane region" description="Helical" evidence="2">
    <location>
        <begin position="202"/>
        <end position="220"/>
    </location>
</feature>
<dbReference type="eggNOG" id="ENOG502SH7B">
    <property type="taxonomic scope" value="Eukaryota"/>
</dbReference>
<feature type="region of interest" description="Disordered" evidence="1">
    <location>
        <begin position="383"/>
        <end position="402"/>
    </location>
</feature>
<reference evidence="4" key="1">
    <citation type="journal article" date="2014" name="Genome Announc.">
        <title>Draft genome sequence of Colletotrichum sublineola, a destructive pathogen of cultivated sorghum.</title>
        <authorList>
            <person name="Baroncelli R."/>
            <person name="Sanz-Martin J.M."/>
            <person name="Rech G.E."/>
            <person name="Sukno S.A."/>
            <person name="Thon M.R."/>
        </authorList>
    </citation>
    <scope>NUCLEOTIDE SEQUENCE [LARGE SCALE GENOMIC DNA]</scope>
    <source>
        <strain evidence="4">TX430BB</strain>
    </source>
</reference>
<accession>A0A066XKC5</accession>
<keyword evidence="2" id="KW-0812">Transmembrane</keyword>
<evidence type="ECO:0000313" key="4">
    <source>
        <dbReference type="Proteomes" id="UP000027238"/>
    </source>
</evidence>
<keyword evidence="2" id="KW-0472">Membrane</keyword>
<gene>
    <name evidence="3" type="ORF">CSUB01_09995</name>
</gene>
<organism evidence="3 4">
    <name type="scientific">Colletotrichum sublineola</name>
    <name type="common">Sorghum anthracnose fungus</name>
    <dbReference type="NCBI Taxonomy" id="1173701"/>
    <lineage>
        <taxon>Eukaryota</taxon>
        <taxon>Fungi</taxon>
        <taxon>Dikarya</taxon>
        <taxon>Ascomycota</taxon>
        <taxon>Pezizomycotina</taxon>
        <taxon>Sordariomycetes</taxon>
        <taxon>Hypocreomycetidae</taxon>
        <taxon>Glomerellales</taxon>
        <taxon>Glomerellaceae</taxon>
        <taxon>Colletotrichum</taxon>
        <taxon>Colletotrichum graminicola species complex</taxon>
    </lineage>
</organism>
<comment type="caution">
    <text evidence="3">The sequence shown here is derived from an EMBL/GenBank/DDBJ whole genome shotgun (WGS) entry which is preliminary data.</text>
</comment>
<dbReference type="Proteomes" id="UP000027238">
    <property type="component" value="Unassembled WGS sequence"/>
</dbReference>
<dbReference type="STRING" id="1173701.A0A066XKC5"/>
<dbReference type="EMBL" id="JMSE01000519">
    <property type="protein sequence ID" value="KDN69372.1"/>
    <property type="molecule type" value="Genomic_DNA"/>
</dbReference>
<dbReference type="HOGENOM" id="CLU_034489_0_0_1"/>
<evidence type="ECO:0000256" key="1">
    <source>
        <dbReference type="SAM" id="MobiDB-lite"/>
    </source>
</evidence>
<proteinExistence type="predicted"/>
<feature type="transmembrane region" description="Helical" evidence="2">
    <location>
        <begin position="302"/>
        <end position="320"/>
    </location>
</feature>
<feature type="transmembrane region" description="Helical" evidence="2">
    <location>
        <begin position="278"/>
        <end position="296"/>
    </location>
</feature>